<dbReference type="Pfam" id="PF01261">
    <property type="entry name" value="AP_endonuc_2"/>
    <property type="match status" value="1"/>
</dbReference>
<gene>
    <name evidence="5" type="ORF">JQV55_05515</name>
</gene>
<dbReference type="PIRSF" id="PIRSF006241">
    <property type="entry name" value="HyI"/>
    <property type="match status" value="1"/>
</dbReference>
<dbReference type="EMBL" id="JAFBRM010000001">
    <property type="protein sequence ID" value="MBM1713014.1"/>
    <property type="molecule type" value="Genomic_DNA"/>
</dbReference>
<dbReference type="InterPro" id="IPR050417">
    <property type="entry name" value="Sugar_Epim/Isomerase"/>
</dbReference>
<dbReference type="PANTHER" id="PTHR43489:SF6">
    <property type="entry name" value="HYDROXYPYRUVATE ISOMERASE-RELATED"/>
    <property type="match status" value="1"/>
</dbReference>
<name>A0AAE2VWE8_9RHOB</name>
<dbReference type="PANTHER" id="PTHR43489">
    <property type="entry name" value="ISOMERASE"/>
    <property type="match status" value="1"/>
</dbReference>
<feature type="active site" description="Proton donor/acceptor" evidence="3">
    <location>
        <position position="162"/>
    </location>
</feature>
<accession>A0AAE2VWE8</accession>
<dbReference type="InterPro" id="IPR013022">
    <property type="entry name" value="Xyl_isomerase-like_TIM-brl"/>
</dbReference>
<reference evidence="5 6" key="1">
    <citation type="submission" date="2021-01" db="EMBL/GenBank/DDBJ databases">
        <title>Diatom-associated Roseobacters Show Island Model of Population Structure.</title>
        <authorList>
            <person name="Qu L."/>
            <person name="Feng X."/>
            <person name="Chen Y."/>
            <person name="Li L."/>
            <person name="Wang X."/>
            <person name="Hu Z."/>
            <person name="Wang H."/>
            <person name="Luo H."/>
        </authorList>
    </citation>
    <scope>NUCLEOTIDE SEQUENCE [LARGE SCALE GENOMIC DNA]</scope>
    <source>
        <strain evidence="5 6">TR60-84</strain>
    </source>
</reference>
<proteinExistence type="inferred from homology"/>
<keyword evidence="6" id="KW-1185">Reference proteome</keyword>
<evidence type="ECO:0000313" key="6">
    <source>
        <dbReference type="Proteomes" id="UP000732193"/>
    </source>
</evidence>
<organism evidence="5 6">
    <name type="scientific">Sulfitobacter geojensis</name>
    <dbReference type="NCBI Taxonomy" id="1342299"/>
    <lineage>
        <taxon>Bacteria</taxon>
        <taxon>Pseudomonadati</taxon>
        <taxon>Pseudomonadota</taxon>
        <taxon>Alphaproteobacteria</taxon>
        <taxon>Rhodobacterales</taxon>
        <taxon>Roseobacteraceae</taxon>
        <taxon>Sulfitobacter</taxon>
    </lineage>
</organism>
<protein>
    <submittedName>
        <fullName evidence="5">TIM barrel protein</fullName>
    </submittedName>
</protein>
<dbReference type="GO" id="GO:0046487">
    <property type="term" value="P:glyoxylate metabolic process"/>
    <property type="evidence" value="ECO:0007669"/>
    <property type="project" value="TreeGrafter"/>
</dbReference>
<sequence>MFLLEPNHFMPFSVNDEFEGPQMHLIANLSMMFQEVAMPQRVQAAQDAGFAGVEIQFPETGALEEIKAASLRCNMPVSLINVPRGTGDAVGLACLPDQEDAYRAAVAICRANARALGVQKINVLSGRPAKGTPHADSLATLERNLIYTAEVMADIDVQVMLEPVNRIDVPGFFVSGLDEGLAVLHAVDHPNLALQFDLYHMALTEPDLPAAIRRAGARIGHVQFADTRGRHEPGTGTINFAAAFEALRDTGYDGAVSAEYTPLKTTAEGLRWIKDFKRMLT</sequence>
<evidence type="ECO:0000259" key="4">
    <source>
        <dbReference type="Pfam" id="PF01261"/>
    </source>
</evidence>
<comment type="similarity">
    <text evidence="2">Belongs to the hyi family.</text>
</comment>
<dbReference type="RefSeq" id="WP_203241504.1">
    <property type="nucleotide sequence ID" value="NZ_JAFBRH010000001.1"/>
</dbReference>
<evidence type="ECO:0000256" key="3">
    <source>
        <dbReference type="PIRSR" id="PIRSR006241-50"/>
    </source>
</evidence>
<dbReference type="InterPro" id="IPR026040">
    <property type="entry name" value="HyI-like"/>
</dbReference>
<evidence type="ECO:0000313" key="5">
    <source>
        <dbReference type="EMBL" id="MBM1713014.1"/>
    </source>
</evidence>
<dbReference type="Proteomes" id="UP000732193">
    <property type="component" value="Unassembled WGS sequence"/>
</dbReference>
<dbReference type="AlphaFoldDB" id="A0AAE2VWE8"/>
<keyword evidence="1 2" id="KW-0413">Isomerase</keyword>
<evidence type="ECO:0000256" key="1">
    <source>
        <dbReference type="ARBA" id="ARBA00023235"/>
    </source>
</evidence>
<feature type="domain" description="Xylose isomerase-like TIM barrel" evidence="4">
    <location>
        <begin position="42"/>
        <end position="275"/>
    </location>
</feature>
<dbReference type="GO" id="GO:0008903">
    <property type="term" value="F:hydroxypyruvate isomerase activity"/>
    <property type="evidence" value="ECO:0007669"/>
    <property type="project" value="TreeGrafter"/>
</dbReference>
<evidence type="ECO:0000256" key="2">
    <source>
        <dbReference type="PIRNR" id="PIRNR006241"/>
    </source>
</evidence>
<comment type="caution">
    <text evidence="5">The sequence shown here is derived from an EMBL/GenBank/DDBJ whole genome shotgun (WGS) entry which is preliminary data.</text>
</comment>
<dbReference type="InterPro" id="IPR036237">
    <property type="entry name" value="Xyl_isomerase-like_sf"/>
</dbReference>
<dbReference type="SUPFAM" id="SSF51658">
    <property type="entry name" value="Xylose isomerase-like"/>
    <property type="match status" value="1"/>
</dbReference>
<dbReference type="Gene3D" id="3.20.20.150">
    <property type="entry name" value="Divalent-metal-dependent TIM barrel enzymes"/>
    <property type="match status" value="1"/>
</dbReference>
<feature type="active site" description="Proton donor/acceptor" evidence="3">
    <location>
        <position position="259"/>
    </location>
</feature>